<reference evidence="2" key="1">
    <citation type="submission" date="2018-05" db="EMBL/GenBank/DDBJ databases">
        <authorList>
            <person name="Lanie J.A."/>
            <person name="Ng W.-L."/>
            <person name="Kazmierczak K.M."/>
            <person name="Andrzejewski T.M."/>
            <person name="Davidsen T.M."/>
            <person name="Wayne K.J."/>
            <person name="Tettelin H."/>
            <person name="Glass J.I."/>
            <person name="Rusch D."/>
            <person name="Podicherti R."/>
            <person name="Tsui H.-C.T."/>
            <person name="Winkler M.E."/>
        </authorList>
    </citation>
    <scope>NUCLEOTIDE SEQUENCE</scope>
</reference>
<gene>
    <name evidence="2" type="ORF">METZ01_LOCUS431956</name>
</gene>
<feature type="region of interest" description="Disordered" evidence="1">
    <location>
        <begin position="1"/>
        <end position="53"/>
    </location>
</feature>
<sequence length="141" mass="15748">MAKELKKKQKKKGAADGAGDGAKKKKAVDGNGAQAKPERKPFTRPEIFNKPKDLQTVFNPIREAEVNAEILRPRMQTESVEHGLGQGLLRHYTFRKFKEVPKAVLFMNQPRSKGGGAFEPPDRLLTLGEQFRLTFTTTVEG</sequence>
<name>A0A382Y6Z9_9ZZZZ</name>
<evidence type="ECO:0000256" key="1">
    <source>
        <dbReference type="SAM" id="MobiDB-lite"/>
    </source>
</evidence>
<organism evidence="2">
    <name type="scientific">marine metagenome</name>
    <dbReference type="NCBI Taxonomy" id="408172"/>
    <lineage>
        <taxon>unclassified sequences</taxon>
        <taxon>metagenomes</taxon>
        <taxon>ecological metagenomes</taxon>
    </lineage>
</organism>
<feature type="compositionally biased region" description="Basic and acidic residues" evidence="1">
    <location>
        <begin position="36"/>
        <end position="53"/>
    </location>
</feature>
<dbReference type="AlphaFoldDB" id="A0A382Y6Z9"/>
<protein>
    <submittedName>
        <fullName evidence="2">Uncharacterized protein</fullName>
    </submittedName>
</protein>
<proteinExistence type="predicted"/>
<evidence type="ECO:0000313" key="2">
    <source>
        <dbReference type="EMBL" id="SVD79102.1"/>
    </source>
</evidence>
<dbReference type="EMBL" id="UINC01173481">
    <property type="protein sequence ID" value="SVD79102.1"/>
    <property type="molecule type" value="Genomic_DNA"/>
</dbReference>
<accession>A0A382Y6Z9</accession>
<feature type="non-terminal residue" evidence="2">
    <location>
        <position position="141"/>
    </location>
</feature>
<feature type="compositionally biased region" description="Basic residues" evidence="1">
    <location>
        <begin position="1"/>
        <end position="12"/>
    </location>
</feature>